<keyword evidence="2" id="KW-0479">Metal-binding</keyword>
<proteinExistence type="predicted"/>
<evidence type="ECO:0000313" key="6">
    <source>
        <dbReference type="EMBL" id="KAK7248606.1"/>
    </source>
</evidence>
<evidence type="ECO:0000313" key="7">
    <source>
        <dbReference type="Proteomes" id="UP001363151"/>
    </source>
</evidence>
<evidence type="ECO:0000259" key="5">
    <source>
        <dbReference type="SMART" id="SM00849"/>
    </source>
</evidence>
<comment type="cofactor">
    <cofactor evidence="1">
        <name>Zn(2+)</name>
        <dbReference type="ChEBI" id="CHEBI:29105"/>
    </cofactor>
</comment>
<evidence type="ECO:0000256" key="3">
    <source>
        <dbReference type="ARBA" id="ARBA00022801"/>
    </source>
</evidence>
<accession>A0ABR1G5L0</accession>
<dbReference type="EMBL" id="JBBJCI010000089">
    <property type="protein sequence ID" value="KAK7248606.1"/>
    <property type="molecule type" value="Genomic_DNA"/>
</dbReference>
<evidence type="ECO:0000256" key="2">
    <source>
        <dbReference type="ARBA" id="ARBA00022723"/>
    </source>
</evidence>
<gene>
    <name evidence="6" type="ORF">SO694_00165014</name>
</gene>
<dbReference type="PANTHER" id="PTHR46233:SF3">
    <property type="entry name" value="HYDROXYACYLGLUTATHIONE HYDROLASE GLOC"/>
    <property type="match status" value="1"/>
</dbReference>
<dbReference type="PANTHER" id="PTHR46233">
    <property type="entry name" value="HYDROXYACYLGLUTATHIONE HYDROLASE GLOC"/>
    <property type="match status" value="1"/>
</dbReference>
<evidence type="ECO:0000256" key="1">
    <source>
        <dbReference type="ARBA" id="ARBA00001947"/>
    </source>
</evidence>
<dbReference type="Proteomes" id="UP001363151">
    <property type="component" value="Unassembled WGS sequence"/>
</dbReference>
<dbReference type="Gene3D" id="3.60.15.10">
    <property type="entry name" value="Ribonuclease Z/Hydroxyacylglutathione hydrolase-like"/>
    <property type="match status" value="1"/>
</dbReference>
<keyword evidence="4" id="KW-0862">Zinc</keyword>
<dbReference type="Pfam" id="PF00753">
    <property type="entry name" value="Lactamase_B"/>
    <property type="match status" value="1"/>
</dbReference>
<organism evidence="6 7">
    <name type="scientific">Aureococcus anophagefferens</name>
    <name type="common">Harmful bloom alga</name>
    <dbReference type="NCBI Taxonomy" id="44056"/>
    <lineage>
        <taxon>Eukaryota</taxon>
        <taxon>Sar</taxon>
        <taxon>Stramenopiles</taxon>
        <taxon>Ochrophyta</taxon>
        <taxon>Pelagophyceae</taxon>
        <taxon>Pelagomonadales</taxon>
        <taxon>Pelagomonadaceae</taxon>
        <taxon>Aureococcus</taxon>
    </lineage>
</organism>
<evidence type="ECO:0000256" key="4">
    <source>
        <dbReference type="ARBA" id="ARBA00022833"/>
    </source>
</evidence>
<reference evidence="6 7" key="1">
    <citation type="submission" date="2024-03" db="EMBL/GenBank/DDBJ databases">
        <title>Aureococcus anophagefferens CCMP1851 and Kratosvirus quantuckense: Draft genome of a second virus-susceptible host strain in the model system.</title>
        <authorList>
            <person name="Chase E."/>
            <person name="Truchon A.R."/>
            <person name="Schepens W."/>
            <person name="Wilhelm S.W."/>
        </authorList>
    </citation>
    <scope>NUCLEOTIDE SEQUENCE [LARGE SCALE GENOMIC DNA]</scope>
    <source>
        <strain evidence="6 7">CCMP1851</strain>
    </source>
</reference>
<dbReference type="SMART" id="SM00849">
    <property type="entry name" value="Lactamase_B"/>
    <property type="match status" value="1"/>
</dbReference>
<dbReference type="InterPro" id="IPR001279">
    <property type="entry name" value="Metallo-B-lactamas"/>
</dbReference>
<keyword evidence="3" id="KW-0378">Hydrolase</keyword>
<feature type="domain" description="Metallo-beta-lactamase" evidence="5">
    <location>
        <begin position="3"/>
        <end position="122"/>
    </location>
</feature>
<dbReference type="InterPro" id="IPR036866">
    <property type="entry name" value="RibonucZ/Hydroxyglut_hydro"/>
</dbReference>
<name>A0ABR1G5L0_AURAN</name>
<dbReference type="InterPro" id="IPR051453">
    <property type="entry name" value="MBL_Glyoxalase_II"/>
</dbReference>
<comment type="caution">
    <text evidence="6">The sequence shown here is derived from an EMBL/GenBank/DDBJ whole genome shotgun (WGS) entry which is preliminary data.</text>
</comment>
<keyword evidence="7" id="KW-1185">Reference proteome</keyword>
<protein>
    <submittedName>
        <fullName evidence="6">Metallo-beta-lactamase</fullName>
    </submittedName>
</protein>
<sequence>MRHWVEDRKVPAWIHNIELDQAAAQIGVDVATLTPYAEGDVVAVGAVSMRVIHTPGHSPGSSVLVVKGASGAERNAITGDTIFAGSCGRLDLPGSSKSDMFDSLLKLRAELGDETMDLWPGHAYGAEQTTVADEKRGGFLQPELTRERWHAMMGS</sequence>
<dbReference type="SUPFAM" id="SSF56281">
    <property type="entry name" value="Metallo-hydrolase/oxidoreductase"/>
    <property type="match status" value="1"/>
</dbReference>
<dbReference type="CDD" id="cd06262">
    <property type="entry name" value="metallo-hydrolase-like_MBL-fold"/>
    <property type="match status" value="1"/>
</dbReference>